<sequence length="414" mass="46725">MCNIESIVSNFGTKMTKATIYGNANSFRVQKALVAARIGGHTVSVAGTNAPEKKFPTHVLPALEEGSTHLAGETAIAAHFLGTCFTPEILQWVFYGEHRLQADVLAYVLPSVSAAKLDQRSIDTARTELFAKLQEFNTTLQTKTFLVGERFSYADVSVALDLLPAFVNVLTQKERDQFVNVTRWFLTVVHQEPVKSIVGEVSLAEKVATFDDALYQKLSASAAPKKQQEKKKEDKKKPAAAAEEPEADETPQEKFVDPLATVPAGKFNMDAWKRCYSNEDTATKAIPYFWENFDPEHNSIWYGEYKYPEDLTLTFMSCNLIAGMFQRLEKLRKYAFGSVCLFGKDNDSTISGVWIWRGQELVFPLCPDWTIDYESYTWKKLDPASEETKKIVNEYWLWEGDFGGKSFNQGKIFK</sequence>
<organism evidence="1 2">
    <name type="scientific">Panagrolaimus sp. PS1159</name>
    <dbReference type="NCBI Taxonomy" id="55785"/>
    <lineage>
        <taxon>Eukaryota</taxon>
        <taxon>Metazoa</taxon>
        <taxon>Ecdysozoa</taxon>
        <taxon>Nematoda</taxon>
        <taxon>Chromadorea</taxon>
        <taxon>Rhabditida</taxon>
        <taxon>Tylenchina</taxon>
        <taxon>Panagrolaimomorpha</taxon>
        <taxon>Panagrolaimoidea</taxon>
        <taxon>Panagrolaimidae</taxon>
        <taxon>Panagrolaimus</taxon>
    </lineage>
</organism>
<protein>
    <submittedName>
        <fullName evidence="2">Elongation factor 1-gamma</fullName>
    </submittedName>
</protein>
<evidence type="ECO:0000313" key="2">
    <source>
        <dbReference type="WBParaSite" id="PS1159_v2.g23026.t1"/>
    </source>
</evidence>
<accession>A0AC35G375</accession>
<name>A0AC35G375_9BILA</name>
<dbReference type="WBParaSite" id="PS1159_v2.g23026.t1">
    <property type="protein sequence ID" value="PS1159_v2.g23026.t1"/>
    <property type="gene ID" value="PS1159_v2.g23026"/>
</dbReference>
<proteinExistence type="predicted"/>
<dbReference type="Proteomes" id="UP000887580">
    <property type="component" value="Unplaced"/>
</dbReference>
<reference evidence="2" key="1">
    <citation type="submission" date="2022-11" db="UniProtKB">
        <authorList>
            <consortium name="WormBaseParasite"/>
        </authorList>
    </citation>
    <scope>IDENTIFICATION</scope>
</reference>
<evidence type="ECO:0000313" key="1">
    <source>
        <dbReference type="Proteomes" id="UP000887580"/>
    </source>
</evidence>